<sequence length="175" mass="18444">MLVCALALSGCGGTADSRADTTTPAPSSSAAALPPGFPDLSMLTPVDTKQFFQSYPYFRGVQFRTPDGQECYSNDMNSLDDSAIRTLTCEGPRPDKGPGTWEIDVATDQPATIEPSASPLNPTDTPDPSTEAALLPALRRIDHEGIECGVDDEGTTACRVGEHGFVLTSTATTLF</sequence>
<dbReference type="AlphaFoldDB" id="A0A7I7MAL1"/>
<gene>
    <name evidence="2" type="ORF">MPSYJ_19840</name>
</gene>
<feature type="region of interest" description="Disordered" evidence="1">
    <location>
        <begin position="11"/>
        <end position="32"/>
    </location>
</feature>
<dbReference type="Proteomes" id="UP000466514">
    <property type="component" value="Chromosome"/>
</dbReference>
<accession>A0A7I7MAL1</accession>
<dbReference type="EMBL" id="AP022574">
    <property type="protein sequence ID" value="BBX68523.1"/>
    <property type="molecule type" value="Genomic_DNA"/>
</dbReference>
<proteinExistence type="predicted"/>
<keyword evidence="3" id="KW-1185">Reference proteome</keyword>
<protein>
    <submittedName>
        <fullName evidence="2">Uncharacterized protein</fullName>
    </submittedName>
</protein>
<reference evidence="2 3" key="1">
    <citation type="journal article" date="2019" name="Emerg. Microbes Infect.">
        <title>Comprehensive subspecies identification of 175 nontuberculous mycobacteria species based on 7547 genomic profiles.</title>
        <authorList>
            <person name="Matsumoto Y."/>
            <person name="Kinjo T."/>
            <person name="Motooka D."/>
            <person name="Nabeya D."/>
            <person name="Jung N."/>
            <person name="Uechi K."/>
            <person name="Horii T."/>
            <person name="Iida T."/>
            <person name="Fujita J."/>
            <person name="Nakamura S."/>
        </authorList>
    </citation>
    <scope>NUCLEOTIDE SEQUENCE [LARGE SCALE GENOMIC DNA]</scope>
    <source>
        <strain evidence="2 3">JCM 13323</strain>
    </source>
</reference>
<name>A0A7I7MAL1_9MYCO</name>
<evidence type="ECO:0000256" key="1">
    <source>
        <dbReference type="SAM" id="MobiDB-lite"/>
    </source>
</evidence>
<feature type="compositionally biased region" description="Low complexity" evidence="1">
    <location>
        <begin position="21"/>
        <end position="32"/>
    </location>
</feature>
<dbReference type="KEGG" id="mpsc:MPSYJ_19840"/>
<evidence type="ECO:0000313" key="2">
    <source>
        <dbReference type="EMBL" id="BBX68523.1"/>
    </source>
</evidence>
<evidence type="ECO:0000313" key="3">
    <source>
        <dbReference type="Proteomes" id="UP000466514"/>
    </source>
</evidence>
<organism evidence="2 3">
    <name type="scientific">Mycolicibacterium psychrotolerans</name>
    <dbReference type="NCBI Taxonomy" id="216929"/>
    <lineage>
        <taxon>Bacteria</taxon>
        <taxon>Bacillati</taxon>
        <taxon>Actinomycetota</taxon>
        <taxon>Actinomycetes</taxon>
        <taxon>Mycobacteriales</taxon>
        <taxon>Mycobacteriaceae</taxon>
        <taxon>Mycolicibacterium</taxon>
    </lineage>
</organism>